<evidence type="ECO:0000313" key="2">
    <source>
        <dbReference type="EMBL" id="SDC71061.1"/>
    </source>
</evidence>
<evidence type="ECO:0000313" key="3">
    <source>
        <dbReference type="Proteomes" id="UP000199060"/>
    </source>
</evidence>
<reference evidence="3" key="1">
    <citation type="submission" date="2016-10" db="EMBL/GenBank/DDBJ databases">
        <authorList>
            <person name="Varghese N."/>
            <person name="Submissions S."/>
        </authorList>
    </citation>
    <scope>NUCLEOTIDE SEQUENCE [LARGE SCALE GENOMIC DNA]</scope>
    <source>
        <strain evidence="3">DSM 23095</strain>
    </source>
</reference>
<dbReference type="OrthoDB" id="1491239at2"/>
<evidence type="ECO:0000256" key="1">
    <source>
        <dbReference type="SAM" id="SignalP"/>
    </source>
</evidence>
<dbReference type="AlphaFoldDB" id="A0A1G6NTW3"/>
<feature type="chain" id="PRO_5011568569" description="Long-chain fatty acid transport protein" evidence="1">
    <location>
        <begin position="25"/>
        <end position="427"/>
    </location>
</feature>
<evidence type="ECO:0008006" key="4">
    <source>
        <dbReference type="Google" id="ProtNLM"/>
    </source>
</evidence>
<organism evidence="2 3">
    <name type="scientific">Algoriphagus faecimaris</name>
    <dbReference type="NCBI Taxonomy" id="686796"/>
    <lineage>
        <taxon>Bacteria</taxon>
        <taxon>Pseudomonadati</taxon>
        <taxon>Bacteroidota</taxon>
        <taxon>Cytophagia</taxon>
        <taxon>Cytophagales</taxon>
        <taxon>Cyclobacteriaceae</taxon>
        <taxon>Algoriphagus</taxon>
    </lineage>
</organism>
<dbReference type="RefSeq" id="WP_087937909.1">
    <property type="nucleotide sequence ID" value="NZ_FNAC01000004.1"/>
</dbReference>
<keyword evidence="3" id="KW-1185">Reference proteome</keyword>
<protein>
    <recommendedName>
        <fullName evidence="4">Long-chain fatty acid transport protein</fullName>
    </recommendedName>
</protein>
<dbReference type="STRING" id="686796.SAMN04488104_100466"/>
<dbReference type="Proteomes" id="UP000199060">
    <property type="component" value="Unassembled WGS sequence"/>
</dbReference>
<gene>
    <name evidence="2" type="ORF">SAMN04488104_100466</name>
</gene>
<dbReference type="EMBL" id="FNAC01000004">
    <property type="protein sequence ID" value="SDC71061.1"/>
    <property type="molecule type" value="Genomic_DNA"/>
</dbReference>
<dbReference type="Gene3D" id="2.40.160.60">
    <property type="entry name" value="Outer membrane protein transport protein (OMPP1/FadL/TodX)"/>
    <property type="match status" value="1"/>
</dbReference>
<name>A0A1G6NTW3_9BACT</name>
<feature type="signal peptide" evidence="1">
    <location>
        <begin position="1"/>
        <end position="24"/>
    </location>
</feature>
<accession>A0A1G6NTW3</accession>
<sequence>MLSKIKWHLLGVCCTLFLFSEAKAQLSASTYSALGVGEFNYSGLTQNQAMGGLGISFGTGWSANVVNPALQTRNTIFNFQTALNYKRINASNGQETSDVDGGGLSYIALSLPFKPGKFAVGMGLNQVSSVNYDLQINSLANGGEFNSTNNIIGDGGISEAYLSTGFLLAKNLSLGIHASYLFGSTIRTNRLSIFDENGTQVGGTSEYYERLTVSDVALKAGAHYYFQMGESSNLHLGAIYQHFGEVNGKAFAKLAAFGQASDPDTDGDLIANDEKGNIYIPNRYGFGVSYEKINKYVVGLEGQYQDFGDFRDFLGNPLQLRETVKLGLGFQMVPDFASVDSRIKRSTFRFGLEYIKTPYYLNQTNINDLGINFGASIPVNQLSLMNLAVKVGQRGTTSAGLIRENYVNFTFGFSLNDNSWFYKQVFQ</sequence>
<keyword evidence="1" id="KW-0732">Signal</keyword>
<proteinExistence type="predicted"/>